<organism evidence="2 3">
    <name type="scientific">Stylosanthes scabra</name>
    <dbReference type="NCBI Taxonomy" id="79078"/>
    <lineage>
        <taxon>Eukaryota</taxon>
        <taxon>Viridiplantae</taxon>
        <taxon>Streptophyta</taxon>
        <taxon>Embryophyta</taxon>
        <taxon>Tracheophyta</taxon>
        <taxon>Spermatophyta</taxon>
        <taxon>Magnoliopsida</taxon>
        <taxon>eudicotyledons</taxon>
        <taxon>Gunneridae</taxon>
        <taxon>Pentapetalae</taxon>
        <taxon>rosids</taxon>
        <taxon>fabids</taxon>
        <taxon>Fabales</taxon>
        <taxon>Fabaceae</taxon>
        <taxon>Papilionoideae</taxon>
        <taxon>50 kb inversion clade</taxon>
        <taxon>dalbergioids sensu lato</taxon>
        <taxon>Dalbergieae</taxon>
        <taxon>Pterocarpus clade</taxon>
        <taxon>Stylosanthes</taxon>
    </lineage>
</organism>
<dbReference type="Proteomes" id="UP001341840">
    <property type="component" value="Unassembled WGS sequence"/>
</dbReference>
<accession>A0ABU6XW33</accession>
<gene>
    <name evidence="2" type="ORF">PIB30_097678</name>
</gene>
<protein>
    <submittedName>
        <fullName evidence="2">Uncharacterized protein</fullName>
    </submittedName>
</protein>
<name>A0ABU6XW33_9FABA</name>
<evidence type="ECO:0000313" key="2">
    <source>
        <dbReference type="EMBL" id="MED6201705.1"/>
    </source>
</evidence>
<keyword evidence="3" id="KW-1185">Reference proteome</keyword>
<evidence type="ECO:0000313" key="3">
    <source>
        <dbReference type="Proteomes" id="UP001341840"/>
    </source>
</evidence>
<evidence type="ECO:0000256" key="1">
    <source>
        <dbReference type="SAM" id="MobiDB-lite"/>
    </source>
</evidence>
<comment type="caution">
    <text evidence="2">The sequence shown here is derived from an EMBL/GenBank/DDBJ whole genome shotgun (WGS) entry which is preliminary data.</text>
</comment>
<feature type="non-terminal residue" evidence="2">
    <location>
        <position position="1"/>
    </location>
</feature>
<sequence length="182" mass="19766">DARVEQSLQRIKRMRQQMASFYAPLRPGSSSAGGGGPSTAAPPLPPHPPPLQPDHPPTDDDDDCRDVLASAESARGERICAPPFFVSSNKTNGEASLLHMLLSLHTLATLEARIRFSSSSTLAIVFFVESLRYPPTSSDAQPPLLLHATTHEVAFTTTLYELFEAAMKTNFISSTMKGSCRR</sequence>
<proteinExistence type="predicted"/>
<feature type="region of interest" description="Disordered" evidence="1">
    <location>
        <begin position="18"/>
        <end position="65"/>
    </location>
</feature>
<feature type="compositionally biased region" description="Pro residues" evidence="1">
    <location>
        <begin position="40"/>
        <end position="55"/>
    </location>
</feature>
<reference evidence="2 3" key="1">
    <citation type="journal article" date="2023" name="Plants (Basel)">
        <title>Bridging the Gap: Combining Genomics and Transcriptomics Approaches to Understand Stylosanthes scabra, an Orphan Legume from the Brazilian Caatinga.</title>
        <authorList>
            <person name="Ferreira-Neto J.R.C."/>
            <person name="da Silva M.D."/>
            <person name="Binneck E."/>
            <person name="de Melo N.F."/>
            <person name="da Silva R.H."/>
            <person name="de Melo A.L.T.M."/>
            <person name="Pandolfi V."/>
            <person name="Bustamante F.O."/>
            <person name="Brasileiro-Vidal A.C."/>
            <person name="Benko-Iseppon A.M."/>
        </authorList>
    </citation>
    <scope>NUCLEOTIDE SEQUENCE [LARGE SCALE GENOMIC DNA]</scope>
    <source>
        <tissue evidence="2">Leaves</tissue>
    </source>
</reference>
<dbReference type="EMBL" id="JASCZI010213871">
    <property type="protein sequence ID" value="MED6201705.1"/>
    <property type="molecule type" value="Genomic_DNA"/>
</dbReference>